<comment type="caution">
    <text evidence="1">The sequence shown here is derived from an EMBL/GenBank/DDBJ whole genome shotgun (WGS) entry which is preliminary data.</text>
</comment>
<organism evidence="1 2">
    <name type="scientific">Handelsmanbacteria sp. (strain RIFCSPLOWO2_12_FULL_64_10)</name>
    <dbReference type="NCBI Taxonomy" id="1817868"/>
    <lineage>
        <taxon>Bacteria</taxon>
        <taxon>Candidatus Handelsmaniibacteriota</taxon>
    </lineage>
</organism>
<dbReference type="AlphaFoldDB" id="A0A1F6CFA8"/>
<evidence type="ECO:0000313" key="2">
    <source>
        <dbReference type="Proteomes" id="UP000178606"/>
    </source>
</evidence>
<proteinExistence type="predicted"/>
<protein>
    <submittedName>
        <fullName evidence="1">Uncharacterized protein</fullName>
    </submittedName>
</protein>
<dbReference type="EMBL" id="MFKF01000261">
    <property type="protein sequence ID" value="OGG47906.1"/>
    <property type="molecule type" value="Genomic_DNA"/>
</dbReference>
<dbReference type="Proteomes" id="UP000178606">
    <property type="component" value="Unassembled WGS sequence"/>
</dbReference>
<accession>A0A1F6CFA8</accession>
<sequence>MWAFKRLGSKVRLLEDWDVHEDGSCIKPAGDVGILDGIIRTHPHGVRALVIFPDDLSCAVDIPFGMLGPD</sequence>
<reference evidence="1 2" key="1">
    <citation type="journal article" date="2016" name="Nat. Commun.">
        <title>Thousands of microbial genomes shed light on interconnected biogeochemical processes in an aquifer system.</title>
        <authorList>
            <person name="Anantharaman K."/>
            <person name="Brown C.T."/>
            <person name="Hug L.A."/>
            <person name="Sharon I."/>
            <person name="Castelle C.J."/>
            <person name="Probst A.J."/>
            <person name="Thomas B.C."/>
            <person name="Singh A."/>
            <person name="Wilkins M.J."/>
            <person name="Karaoz U."/>
            <person name="Brodie E.L."/>
            <person name="Williams K.H."/>
            <person name="Hubbard S.S."/>
            <person name="Banfield J.F."/>
        </authorList>
    </citation>
    <scope>NUCLEOTIDE SEQUENCE [LARGE SCALE GENOMIC DNA]</scope>
    <source>
        <strain evidence="2">RIFCSPLOWO2_12_FULL_64_10</strain>
    </source>
</reference>
<evidence type="ECO:0000313" key="1">
    <source>
        <dbReference type="EMBL" id="OGG47906.1"/>
    </source>
</evidence>
<gene>
    <name evidence="1" type="ORF">A3F84_07795</name>
</gene>
<name>A0A1F6CFA8_HANXR</name>